<dbReference type="AlphaFoldDB" id="A0A382EHH0"/>
<dbReference type="InterPro" id="IPR018389">
    <property type="entry name" value="DctP_fam"/>
</dbReference>
<dbReference type="Gene3D" id="3.40.190.170">
    <property type="entry name" value="Bacterial extracellular solute-binding protein, family 7"/>
    <property type="match status" value="1"/>
</dbReference>
<name>A0A382EHH0_9ZZZZ</name>
<protein>
    <submittedName>
        <fullName evidence="2">Uncharacterized protein</fullName>
    </submittedName>
</protein>
<dbReference type="PANTHER" id="PTHR33376">
    <property type="match status" value="1"/>
</dbReference>
<dbReference type="InterPro" id="IPR038404">
    <property type="entry name" value="TRAP_DctP_sf"/>
</dbReference>
<sequence>MKRSVIILFIFFLNCDLTARKTIIKMATLAPEGTDWYGLLAEMGQRWQEVTNGEIRLRIYPGGVVGDERDMIRKIRIGQIHGAAISAEGLTEVNPQYTFCFIPMFFQSYDDIDYIRDELKKDLLSGAEKNGFIVLAMVDVGWVYWFTKEPIYIPNDLKEQKIFTWAGDYKTGTLWDQAGFNSIPLAVPDVHSGLQTGLINAMAFPPIFVLANQYFGITSHMLDMKWGILTAAIVIDQKIWDKIKSEYQEKMLIIADDIGQEYQLNNREDADSAVEVMKGYGLQVHKPSIEQVKEWESIVESMYPLIRGNVVNAEVFDRVIEMSGQLPSRQ</sequence>
<dbReference type="EMBL" id="UINC01044586">
    <property type="protein sequence ID" value="SVB50236.1"/>
    <property type="molecule type" value="Genomic_DNA"/>
</dbReference>
<dbReference type="Pfam" id="PF03480">
    <property type="entry name" value="DctP"/>
    <property type="match status" value="1"/>
</dbReference>
<accession>A0A382EHH0</accession>
<evidence type="ECO:0000313" key="2">
    <source>
        <dbReference type="EMBL" id="SVB50236.1"/>
    </source>
</evidence>
<gene>
    <name evidence="2" type="ORF">METZ01_LOCUS203090</name>
</gene>
<reference evidence="2" key="1">
    <citation type="submission" date="2018-05" db="EMBL/GenBank/DDBJ databases">
        <authorList>
            <person name="Lanie J.A."/>
            <person name="Ng W.-L."/>
            <person name="Kazmierczak K.M."/>
            <person name="Andrzejewski T.M."/>
            <person name="Davidsen T.M."/>
            <person name="Wayne K.J."/>
            <person name="Tettelin H."/>
            <person name="Glass J.I."/>
            <person name="Rusch D."/>
            <person name="Podicherti R."/>
            <person name="Tsui H.-C.T."/>
            <person name="Winkler M.E."/>
        </authorList>
    </citation>
    <scope>NUCLEOTIDE SEQUENCE</scope>
</reference>
<dbReference type="CDD" id="cd13670">
    <property type="entry name" value="PBP2_TRAP_Tp0957_like"/>
    <property type="match status" value="1"/>
</dbReference>
<evidence type="ECO:0000256" key="1">
    <source>
        <dbReference type="ARBA" id="ARBA00022729"/>
    </source>
</evidence>
<dbReference type="PANTHER" id="PTHR33376:SF5">
    <property type="entry name" value="EXTRACYTOPLASMIC SOLUTE RECEPTOR PROTEIN"/>
    <property type="match status" value="1"/>
</dbReference>
<organism evidence="2">
    <name type="scientific">marine metagenome</name>
    <dbReference type="NCBI Taxonomy" id="408172"/>
    <lineage>
        <taxon>unclassified sequences</taxon>
        <taxon>metagenomes</taxon>
        <taxon>ecological metagenomes</taxon>
    </lineage>
</organism>
<keyword evidence="1" id="KW-0732">Signal</keyword>
<dbReference type="GO" id="GO:0055085">
    <property type="term" value="P:transmembrane transport"/>
    <property type="evidence" value="ECO:0007669"/>
    <property type="project" value="InterPro"/>
</dbReference>
<dbReference type="NCBIfam" id="NF037995">
    <property type="entry name" value="TRAP_S1"/>
    <property type="match status" value="1"/>
</dbReference>
<proteinExistence type="predicted"/>